<dbReference type="OrthoDB" id="407658at2759"/>
<dbReference type="GO" id="GO:0000463">
    <property type="term" value="P:maturation of LSU-rRNA from tricistronic rRNA transcript (SSU-rRNA, 5.8S rRNA, LSU-rRNA)"/>
    <property type="evidence" value="ECO:0007669"/>
    <property type="project" value="TreeGrafter"/>
</dbReference>
<evidence type="ECO:0000256" key="2">
    <source>
        <dbReference type="ARBA" id="ARBA00010782"/>
    </source>
</evidence>
<keyword evidence="4 6" id="KW-0539">Nucleus</keyword>
<dbReference type="Proteomes" id="UP000275846">
    <property type="component" value="Unassembled WGS sequence"/>
</dbReference>
<dbReference type="AlphaFoldDB" id="A0A183SEC2"/>
<comment type="subcellular location">
    <subcellularLocation>
        <location evidence="1 6">Nucleus</location>
        <location evidence="1 6">Nucleolus</location>
    </subcellularLocation>
</comment>
<feature type="compositionally biased region" description="Polar residues" evidence="7">
    <location>
        <begin position="240"/>
        <end position="249"/>
    </location>
</feature>
<feature type="region of interest" description="Disordered" evidence="7">
    <location>
        <begin position="214"/>
        <end position="256"/>
    </location>
</feature>
<evidence type="ECO:0000256" key="6">
    <source>
        <dbReference type="RuleBase" id="RU367086"/>
    </source>
</evidence>
<evidence type="ECO:0000256" key="3">
    <source>
        <dbReference type="ARBA" id="ARBA00020387"/>
    </source>
</evidence>
<organism evidence="11">
    <name type="scientific">Schistocephalus solidus</name>
    <name type="common">Tapeworm</name>
    <dbReference type="NCBI Taxonomy" id="70667"/>
    <lineage>
        <taxon>Eukaryota</taxon>
        <taxon>Metazoa</taxon>
        <taxon>Spiralia</taxon>
        <taxon>Lophotrochozoa</taxon>
        <taxon>Platyhelminthes</taxon>
        <taxon>Cestoda</taxon>
        <taxon>Eucestoda</taxon>
        <taxon>Diphyllobothriidea</taxon>
        <taxon>Diphyllobothriidae</taxon>
        <taxon>Schistocephalus</taxon>
    </lineage>
</organism>
<accession>A0A183SEC2</accession>
<dbReference type="WBParaSite" id="SSLN_0000265701-mRNA-1">
    <property type="protein sequence ID" value="SSLN_0000265701-mRNA-1"/>
    <property type="gene ID" value="SSLN_0000265701"/>
</dbReference>
<dbReference type="InterPro" id="IPR007109">
    <property type="entry name" value="Brix"/>
</dbReference>
<evidence type="ECO:0000256" key="1">
    <source>
        <dbReference type="ARBA" id="ARBA00004604"/>
    </source>
</evidence>
<evidence type="ECO:0000259" key="8">
    <source>
        <dbReference type="PROSITE" id="PS50833"/>
    </source>
</evidence>
<dbReference type="PANTHER" id="PTHR12728">
    <property type="entry name" value="BRIX DOMAIN CONTAINING PROTEIN"/>
    <property type="match status" value="1"/>
</dbReference>
<protein>
    <recommendedName>
        <fullName evidence="3 6">Ribosome production factor 2 homolog</fullName>
    </recommendedName>
    <alternativeName>
        <fullName evidence="5 6">Ribosome biogenesis protein RPF2 homolog</fullName>
    </alternativeName>
</protein>
<dbReference type="InterPro" id="IPR039770">
    <property type="entry name" value="Rpf2"/>
</dbReference>
<dbReference type="PROSITE" id="PS50833">
    <property type="entry name" value="BRIX"/>
    <property type="match status" value="1"/>
</dbReference>
<name>A0A183SEC2_SCHSO</name>
<dbReference type="GO" id="GO:0000027">
    <property type="term" value="P:ribosomal large subunit assembly"/>
    <property type="evidence" value="ECO:0007669"/>
    <property type="project" value="InterPro"/>
</dbReference>
<dbReference type="STRING" id="70667.A0A183SEC2"/>
<dbReference type="PANTHER" id="PTHR12728:SF0">
    <property type="entry name" value="RIBOSOME PRODUCTION FACTOR 2 HOMOLOG"/>
    <property type="match status" value="1"/>
</dbReference>
<evidence type="ECO:0000256" key="5">
    <source>
        <dbReference type="ARBA" id="ARBA00030889"/>
    </source>
</evidence>
<dbReference type="EMBL" id="UYSU01032286">
    <property type="protein sequence ID" value="VDL88955.1"/>
    <property type="molecule type" value="Genomic_DNA"/>
</dbReference>
<gene>
    <name evidence="9" type="ORF">SSLN_LOCUS2570</name>
</gene>
<dbReference type="Pfam" id="PF04427">
    <property type="entry name" value="Brix"/>
    <property type="match status" value="1"/>
</dbReference>
<reference evidence="11" key="1">
    <citation type="submission" date="2016-06" db="UniProtKB">
        <authorList>
            <consortium name="WormBaseParasite"/>
        </authorList>
    </citation>
    <scope>IDENTIFICATION</scope>
</reference>
<keyword evidence="10" id="KW-1185">Reference proteome</keyword>
<feature type="domain" description="Brix" evidence="8">
    <location>
        <begin position="1"/>
        <end position="152"/>
    </location>
</feature>
<comment type="similarity">
    <text evidence="2 6">Belongs to the RPF2 family.</text>
</comment>
<dbReference type="GO" id="GO:0019843">
    <property type="term" value="F:rRNA binding"/>
    <property type="evidence" value="ECO:0007669"/>
    <property type="project" value="UniProtKB-UniRule"/>
</dbReference>
<evidence type="ECO:0000256" key="7">
    <source>
        <dbReference type="SAM" id="MobiDB-lite"/>
    </source>
</evidence>
<proteinExistence type="inferred from homology"/>
<evidence type="ECO:0000313" key="10">
    <source>
        <dbReference type="Proteomes" id="UP000275846"/>
    </source>
</evidence>
<evidence type="ECO:0000313" key="9">
    <source>
        <dbReference type="EMBL" id="VDL88955.1"/>
    </source>
</evidence>
<evidence type="ECO:0000256" key="4">
    <source>
        <dbReference type="ARBA" id="ARBA00023242"/>
    </source>
</evidence>
<dbReference type="GO" id="GO:0005730">
    <property type="term" value="C:nucleolus"/>
    <property type="evidence" value="ECO:0007669"/>
    <property type="project" value="UniProtKB-SubCell"/>
</dbReference>
<sequence>MCEKFDSSLFVFAAHSKKRPNNIVIGRLHDHEILDMYELGIENYKSMRSSVFLLMLVDFFPGYLFRGPKVSRVNSSGIEHVMHFIMPSENKLLLRVSGVKLRPSSKGSETDGSCPLTETLRAPWGPYVQVELQNSAPEVDFVLRRRLMPSEEKWKRACRVPAELRPKKEKFKNRSMDVFGSKVAQVHVHREHGLENLRPGASMRTALTGNVKRGFERRDAGADKLVVAGKSVKKRKHGEASNTNPSTAGTKRPRPS</sequence>
<evidence type="ECO:0000313" key="11">
    <source>
        <dbReference type="WBParaSite" id="SSLN_0000265701-mRNA-1"/>
    </source>
</evidence>
<reference evidence="9 10" key="2">
    <citation type="submission" date="2018-11" db="EMBL/GenBank/DDBJ databases">
        <authorList>
            <consortium name="Pathogen Informatics"/>
        </authorList>
    </citation>
    <scope>NUCLEOTIDE SEQUENCE [LARGE SCALE GENOMIC DNA]</scope>
    <source>
        <strain evidence="9 10">NST_G2</strain>
    </source>
</reference>